<dbReference type="EMBL" id="BMNC01000002">
    <property type="protein sequence ID" value="GGM78922.1"/>
    <property type="molecule type" value="Genomic_DNA"/>
</dbReference>
<dbReference type="PANTHER" id="PTHR30346:SF29">
    <property type="entry name" value="LYSR SUBSTRATE-BINDING"/>
    <property type="match status" value="1"/>
</dbReference>
<reference evidence="7" key="1">
    <citation type="journal article" date="2019" name="Int. J. Syst. Evol. Microbiol.">
        <title>The Global Catalogue of Microorganisms (GCM) 10K type strain sequencing project: providing services to taxonomists for standard genome sequencing and annotation.</title>
        <authorList>
            <consortium name="The Broad Institute Genomics Platform"/>
            <consortium name="The Broad Institute Genome Sequencing Center for Infectious Disease"/>
            <person name="Wu L."/>
            <person name="Ma J."/>
        </authorList>
    </citation>
    <scope>NUCLEOTIDE SEQUENCE [LARGE SCALE GENOMIC DNA]</scope>
    <source>
        <strain evidence="7">CGMCC 4.7319</strain>
    </source>
</reference>
<dbReference type="Gene3D" id="3.40.190.10">
    <property type="entry name" value="Periplasmic binding protein-like II"/>
    <property type="match status" value="2"/>
</dbReference>
<keyword evidence="3" id="KW-0238">DNA-binding</keyword>
<dbReference type="Proteomes" id="UP000597656">
    <property type="component" value="Unassembled WGS sequence"/>
</dbReference>
<evidence type="ECO:0000313" key="6">
    <source>
        <dbReference type="EMBL" id="GGM78922.1"/>
    </source>
</evidence>
<evidence type="ECO:0000313" key="7">
    <source>
        <dbReference type="Proteomes" id="UP000597656"/>
    </source>
</evidence>
<dbReference type="SUPFAM" id="SSF46785">
    <property type="entry name" value="Winged helix' DNA-binding domain"/>
    <property type="match status" value="1"/>
</dbReference>
<proteinExistence type="inferred from homology"/>
<comment type="caution">
    <text evidence="6">The sequence shown here is derived from an EMBL/GenBank/DDBJ whole genome shotgun (WGS) entry which is preliminary data.</text>
</comment>
<dbReference type="PANTHER" id="PTHR30346">
    <property type="entry name" value="TRANSCRIPTIONAL DUAL REGULATOR HCAR-RELATED"/>
    <property type="match status" value="1"/>
</dbReference>
<name>A0ABQ2HEV0_9PSEU</name>
<dbReference type="InterPro" id="IPR005119">
    <property type="entry name" value="LysR_subst-bd"/>
</dbReference>
<accession>A0ABQ2HEV0</accession>
<dbReference type="SUPFAM" id="SSF53850">
    <property type="entry name" value="Periplasmic binding protein-like II"/>
    <property type="match status" value="1"/>
</dbReference>
<sequence length="307" mass="33226">MLDLGRLKALHAIAVHGTVGAAADVLGYTPSAVSQQIAKLERETRTTLLERNGRGVRLTDAARLLAETASQVLKLVEEAEVALEEQRGAAIGRLCIGAFATASRGLLPDVLVSLGEQHPALDVRLTEIDPPYATEAVARGELDMAIVHDWANTPLPVPESLSRAFIGDDVAEVLLPVTNPLARKEFLEPVDLAGERWICQTEGSICFDWLERTFHGAGIEPVVAYRISEYRTQMALLAKGIGVALIPRLGREEVPEGVVAVPLRPTPTRRLYAVWRTQASRRPAITATLEVIRRVSGRASDTSPATT</sequence>
<evidence type="ECO:0000259" key="5">
    <source>
        <dbReference type="PROSITE" id="PS50931"/>
    </source>
</evidence>
<gene>
    <name evidence="6" type="ORF">GCM10011609_13370</name>
</gene>
<evidence type="ECO:0000256" key="1">
    <source>
        <dbReference type="ARBA" id="ARBA00009437"/>
    </source>
</evidence>
<dbReference type="Gene3D" id="1.10.10.10">
    <property type="entry name" value="Winged helix-like DNA-binding domain superfamily/Winged helix DNA-binding domain"/>
    <property type="match status" value="1"/>
</dbReference>
<dbReference type="CDD" id="cd08423">
    <property type="entry name" value="PBP2_LTTR_like_6"/>
    <property type="match status" value="1"/>
</dbReference>
<keyword evidence="4" id="KW-0804">Transcription</keyword>
<feature type="domain" description="HTH lysR-type" evidence="5">
    <location>
        <begin position="2"/>
        <end position="59"/>
    </location>
</feature>
<evidence type="ECO:0000256" key="4">
    <source>
        <dbReference type="ARBA" id="ARBA00023163"/>
    </source>
</evidence>
<comment type="similarity">
    <text evidence="1">Belongs to the LysR transcriptional regulatory family.</text>
</comment>
<keyword evidence="7" id="KW-1185">Reference proteome</keyword>
<evidence type="ECO:0000256" key="3">
    <source>
        <dbReference type="ARBA" id="ARBA00023125"/>
    </source>
</evidence>
<keyword evidence="2" id="KW-0805">Transcription regulation</keyword>
<evidence type="ECO:0000256" key="2">
    <source>
        <dbReference type="ARBA" id="ARBA00023015"/>
    </source>
</evidence>
<dbReference type="PROSITE" id="PS50931">
    <property type="entry name" value="HTH_LYSR"/>
    <property type="match status" value="1"/>
</dbReference>
<organism evidence="6 7">
    <name type="scientific">Lentzea pudingi</name>
    <dbReference type="NCBI Taxonomy" id="1789439"/>
    <lineage>
        <taxon>Bacteria</taxon>
        <taxon>Bacillati</taxon>
        <taxon>Actinomycetota</taxon>
        <taxon>Actinomycetes</taxon>
        <taxon>Pseudonocardiales</taxon>
        <taxon>Pseudonocardiaceae</taxon>
        <taxon>Lentzea</taxon>
    </lineage>
</organism>
<protein>
    <submittedName>
        <fullName evidence="6">LysR family transcriptional regulator</fullName>
    </submittedName>
</protein>
<dbReference type="Pfam" id="PF03466">
    <property type="entry name" value="LysR_substrate"/>
    <property type="match status" value="1"/>
</dbReference>
<dbReference type="InterPro" id="IPR036388">
    <property type="entry name" value="WH-like_DNA-bd_sf"/>
</dbReference>
<dbReference type="InterPro" id="IPR036390">
    <property type="entry name" value="WH_DNA-bd_sf"/>
</dbReference>
<dbReference type="InterPro" id="IPR000847">
    <property type="entry name" value="LysR_HTH_N"/>
</dbReference>
<dbReference type="Pfam" id="PF00126">
    <property type="entry name" value="HTH_1"/>
    <property type="match status" value="1"/>
</dbReference>
<dbReference type="RefSeq" id="WP_189153744.1">
    <property type="nucleotide sequence ID" value="NZ_BMNC01000002.1"/>
</dbReference>